<keyword evidence="4" id="KW-1185">Reference proteome</keyword>
<comment type="caution">
    <text evidence="3">The sequence shown here is derived from an EMBL/GenBank/DDBJ whole genome shotgun (WGS) entry which is preliminary data.</text>
</comment>
<dbReference type="Pfam" id="PF01185">
    <property type="entry name" value="Hydrophobin"/>
    <property type="match status" value="1"/>
</dbReference>
<dbReference type="GO" id="GO:0009277">
    <property type="term" value="C:fungal-type cell wall"/>
    <property type="evidence" value="ECO:0007669"/>
    <property type="project" value="InterPro"/>
</dbReference>
<dbReference type="Proteomes" id="UP001365542">
    <property type="component" value="Unassembled WGS sequence"/>
</dbReference>
<comment type="similarity">
    <text evidence="2">Belongs to the fungal hydrophobin family.</text>
</comment>
<evidence type="ECO:0000256" key="2">
    <source>
        <dbReference type="RuleBase" id="RU365009"/>
    </source>
</evidence>
<name>A0AAV9XT40_9PEZI</name>
<accession>A0AAV9XT40</accession>
<gene>
    <name evidence="3" type="ORF">TWF694_001449</name>
</gene>
<reference evidence="3 4" key="1">
    <citation type="submission" date="2019-10" db="EMBL/GenBank/DDBJ databases">
        <authorList>
            <person name="Palmer J.M."/>
        </authorList>
    </citation>
    <scope>NUCLEOTIDE SEQUENCE [LARGE SCALE GENOMIC DNA]</scope>
    <source>
        <strain evidence="3 4">TWF694</strain>
    </source>
</reference>
<keyword evidence="2" id="KW-0964">Secreted</keyword>
<dbReference type="SMART" id="SM00075">
    <property type="entry name" value="HYDRO"/>
    <property type="match status" value="1"/>
</dbReference>
<sequence length="134" mass="13476">MQTFASIVTLALALSVAAVPAKISDGDVTTTHENNVAPVTANCGNDLTISCCNTQVVGSKDLAGVLGLHGLDLLNGLAIFNGCNELSLDGGIGGAVHNILDSKCKGHTVCCQGISQTQSGFANVALPCLPVSVL</sequence>
<feature type="chain" id="PRO_5043104787" description="Hydrophobin" evidence="2">
    <location>
        <begin position="19"/>
        <end position="134"/>
    </location>
</feature>
<evidence type="ECO:0000313" key="3">
    <source>
        <dbReference type="EMBL" id="KAK6544766.1"/>
    </source>
</evidence>
<protein>
    <recommendedName>
        <fullName evidence="2">Hydrophobin</fullName>
    </recommendedName>
</protein>
<dbReference type="EMBL" id="JAVHJO010000001">
    <property type="protein sequence ID" value="KAK6544766.1"/>
    <property type="molecule type" value="Genomic_DNA"/>
</dbReference>
<dbReference type="InterPro" id="IPR001338">
    <property type="entry name" value="Class_I_Hydrophobin"/>
</dbReference>
<evidence type="ECO:0000256" key="1">
    <source>
        <dbReference type="ARBA" id="ARBA00023157"/>
    </source>
</evidence>
<keyword evidence="2" id="KW-0732">Signal</keyword>
<dbReference type="GO" id="GO:0005199">
    <property type="term" value="F:structural constituent of cell wall"/>
    <property type="evidence" value="ECO:0007669"/>
    <property type="project" value="InterPro"/>
</dbReference>
<dbReference type="AlphaFoldDB" id="A0AAV9XT40"/>
<organism evidence="3 4">
    <name type="scientific">Orbilia ellipsospora</name>
    <dbReference type="NCBI Taxonomy" id="2528407"/>
    <lineage>
        <taxon>Eukaryota</taxon>
        <taxon>Fungi</taxon>
        <taxon>Dikarya</taxon>
        <taxon>Ascomycota</taxon>
        <taxon>Pezizomycotina</taxon>
        <taxon>Orbiliomycetes</taxon>
        <taxon>Orbiliales</taxon>
        <taxon>Orbiliaceae</taxon>
        <taxon>Orbilia</taxon>
    </lineage>
</organism>
<proteinExistence type="inferred from homology"/>
<keyword evidence="2" id="KW-0134">Cell wall</keyword>
<keyword evidence="1 2" id="KW-1015">Disulfide bond</keyword>
<feature type="signal peptide" evidence="2">
    <location>
        <begin position="1"/>
        <end position="18"/>
    </location>
</feature>
<comment type="subcellular location">
    <subcellularLocation>
        <location evidence="2">Secreted</location>
        <location evidence="2">Cell wall</location>
    </subcellularLocation>
</comment>
<evidence type="ECO:0000313" key="4">
    <source>
        <dbReference type="Proteomes" id="UP001365542"/>
    </source>
</evidence>